<keyword evidence="1" id="KW-0472">Membrane</keyword>
<sequence>MLSPESSRIQLLPIIYSAVSAVTIVILIIVLITIVALCMRRRKRSEVIAELIDNNPAYGQAFSIAEYDTQPLIPSISFELGCPPSRCLVSLMNGNTEVTDIINETEHIIEFKLSPFRHYELTAVVKNFRDKTRATCSTSISTFHTQDLIIISTYTNGSVSVQCVFVSGSTADGCHVIFNDTSNGTVLNVSLVSLPLVQEPTLLSLPAGNYTVTAYDNVNGSLHGPAVQYPTLVEIIKMPSTSSSSTHNSSMSPTASIEIILIPISSTTIPTLGTVATSSTSETINNANNYIVLVVAGTVTGGVLIILIMLTVCAVIIVNKRKRTNGVLIRSEFPTIQEPQAETNQYQDVNELRNEAVQLTYSRPIGEEEDPYHVDWSKFLTVNHTIPSHNVERGGGVTVYPPDDISAIPPPPSYAATIEQESATVSSSQFKVPEQVTDDAAVVHGKYGKYPQTNIEDDYDINTPVQVETRTSDAQIVVQPRAPLATLDSNFANDRKGGPIIVESPMKEFAPIQFRETEKNVFFEKSLLVDSLFEEDEIVRDHIFDHISDEMVGVKPRPVVLNSRKKTGTLVTGLASKVELAIYTACHEVQTSKNEYQTQKVPKVITQHPY</sequence>
<reference evidence="2" key="1">
    <citation type="submission" date="2017-05" db="UniProtKB">
        <authorList>
            <consortium name="EnsemblMetazoa"/>
        </authorList>
    </citation>
    <scope>IDENTIFICATION</scope>
</reference>
<feature type="transmembrane region" description="Helical" evidence="1">
    <location>
        <begin position="14"/>
        <end position="38"/>
    </location>
</feature>
<dbReference type="InParanoid" id="A0A1X7TVW0"/>
<keyword evidence="1" id="KW-0812">Transmembrane</keyword>
<accession>A0A1X7TVW0</accession>
<dbReference type="EnsemblMetazoa" id="Aqu2.1.19221_001">
    <property type="protein sequence ID" value="Aqu2.1.19221_001"/>
    <property type="gene ID" value="Aqu2.1.19221"/>
</dbReference>
<proteinExistence type="predicted"/>
<organism evidence="2">
    <name type="scientific">Amphimedon queenslandica</name>
    <name type="common">Sponge</name>
    <dbReference type="NCBI Taxonomy" id="400682"/>
    <lineage>
        <taxon>Eukaryota</taxon>
        <taxon>Metazoa</taxon>
        <taxon>Porifera</taxon>
        <taxon>Demospongiae</taxon>
        <taxon>Heteroscleromorpha</taxon>
        <taxon>Haplosclerida</taxon>
        <taxon>Niphatidae</taxon>
        <taxon>Amphimedon</taxon>
    </lineage>
</organism>
<protein>
    <submittedName>
        <fullName evidence="2">Uncharacterized protein</fullName>
    </submittedName>
</protein>
<name>A0A1X7TVW0_AMPQE</name>
<evidence type="ECO:0000256" key="1">
    <source>
        <dbReference type="SAM" id="Phobius"/>
    </source>
</evidence>
<keyword evidence="1" id="KW-1133">Transmembrane helix</keyword>
<feature type="transmembrane region" description="Helical" evidence="1">
    <location>
        <begin position="290"/>
        <end position="318"/>
    </location>
</feature>
<evidence type="ECO:0000313" key="2">
    <source>
        <dbReference type="EnsemblMetazoa" id="Aqu2.1.19221_001"/>
    </source>
</evidence>
<dbReference type="AlphaFoldDB" id="A0A1X7TVW0"/>